<proteinExistence type="predicted"/>
<evidence type="ECO:0000313" key="2">
    <source>
        <dbReference type="Proteomes" id="UP001187734"/>
    </source>
</evidence>
<protein>
    <submittedName>
        <fullName evidence="1">Uncharacterized protein</fullName>
    </submittedName>
</protein>
<organism evidence="1 2">
    <name type="scientific">Fusarium torulosum</name>
    <dbReference type="NCBI Taxonomy" id="33205"/>
    <lineage>
        <taxon>Eukaryota</taxon>
        <taxon>Fungi</taxon>
        <taxon>Dikarya</taxon>
        <taxon>Ascomycota</taxon>
        <taxon>Pezizomycotina</taxon>
        <taxon>Sordariomycetes</taxon>
        <taxon>Hypocreomycetidae</taxon>
        <taxon>Hypocreales</taxon>
        <taxon>Nectriaceae</taxon>
        <taxon>Fusarium</taxon>
    </lineage>
</organism>
<dbReference type="Proteomes" id="UP001187734">
    <property type="component" value="Unassembled WGS sequence"/>
</dbReference>
<gene>
    <name evidence="1" type="ORF">FTOL_07326</name>
</gene>
<dbReference type="EMBL" id="ONZP01000246">
    <property type="protein sequence ID" value="SPJ78935.1"/>
    <property type="molecule type" value="Genomic_DNA"/>
</dbReference>
<name>A0AAE8MBR1_9HYPO</name>
<sequence length="131" mass="14992">MANKGEILVFTRKATTAGNDRKLQKLVDDYKNKGITIQHLSTMSTTGKTIAAEAYYQRKPNVHKAPGQRERLEQLQDFFAEEDRESLQISTSENLAHITIFENEGENKHADKDIDAMMEEKGLLEEWAPWP</sequence>
<evidence type="ECO:0000313" key="1">
    <source>
        <dbReference type="EMBL" id="SPJ78935.1"/>
    </source>
</evidence>
<comment type="caution">
    <text evidence="1">The sequence shown here is derived from an EMBL/GenBank/DDBJ whole genome shotgun (WGS) entry which is preliminary data.</text>
</comment>
<dbReference type="AlphaFoldDB" id="A0AAE8MBR1"/>
<reference evidence="1" key="1">
    <citation type="submission" date="2018-03" db="EMBL/GenBank/DDBJ databases">
        <authorList>
            <person name="Guldener U."/>
        </authorList>
    </citation>
    <scope>NUCLEOTIDE SEQUENCE</scope>
</reference>
<accession>A0AAE8MBR1</accession>
<keyword evidence="2" id="KW-1185">Reference proteome</keyword>